<evidence type="ECO:0000313" key="6">
    <source>
        <dbReference type="Proteomes" id="UP001237737"/>
    </source>
</evidence>
<dbReference type="PROSITE" id="PS01124">
    <property type="entry name" value="HTH_ARAC_FAMILY_2"/>
    <property type="match status" value="1"/>
</dbReference>
<dbReference type="PRINTS" id="PR00032">
    <property type="entry name" value="HTHARAC"/>
</dbReference>
<reference evidence="5 6" key="1">
    <citation type="submission" date="2023-07" db="EMBL/GenBank/DDBJ databases">
        <title>Sorghum-associated microbial communities from plants grown in Nebraska, USA.</title>
        <authorList>
            <person name="Schachtman D."/>
        </authorList>
    </citation>
    <scope>NUCLEOTIDE SEQUENCE [LARGE SCALE GENOMIC DNA]</scope>
    <source>
        <strain evidence="5 6">CC60</strain>
    </source>
</reference>
<keyword evidence="6" id="KW-1185">Reference proteome</keyword>
<evidence type="ECO:0000259" key="4">
    <source>
        <dbReference type="PROSITE" id="PS01124"/>
    </source>
</evidence>
<dbReference type="InterPro" id="IPR018060">
    <property type="entry name" value="HTH_AraC"/>
</dbReference>
<dbReference type="InterPro" id="IPR018062">
    <property type="entry name" value="HTH_AraC-typ_CS"/>
</dbReference>
<evidence type="ECO:0000313" key="5">
    <source>
        <dbReference type="EMBL" id="MDQ0010665.1"/>
    </source>
</evidence>
<dbReference type="PROSITE" id="PS00041">
    <property type="entry name" value="HTH_ARAC_FAMILY_1"/>
    <property type="match status" value="1"/>
</dbReference>
<comment type="caution">
    <text evidence="5">The sequence shown here is derived from an EMBL/GenBank/DDBJ whole genome shotgun (WGS) entry which is preliminary data.</text>
</comment>
<dbReference type="InterPro" id="IPR009057">
    <property type="entry name" value="Homeodomain-like_sf"/>
</dbReference>
<dbReference type="Pfam" id="PF12833">
    <property type="entry name" value="HTH_18"/>
    <property type="match status" value="1"/>
</dbReference>
<evidence type="ECO:0000256" key="3">
    <source>
        <dbReference type="ARBA" id="ARBA00023163"/>
    </source>
</evidence>
<name>A0ABT9T071_9GAMM</name>
<dbReference type="SMART" id="SM00871">
    <property type="entry name" value="AraC_E_bind"/>
    <property type="match status" value="1"/>
</dbReference>
<dbReference type="InterPro" id="IPR011256">
    <property type="entry name" value="Reg_factor_effector_dom_sf"/>
</dbReference>
<dbReference type="SMART" id="SM00342">
    <property type="entry name" value="HTH_ARAC"/>
    <property type="match status" value="1"/>
</dbReference>
<dbReference type="SUPFAM" id="SSF46689">
    <property type="entry name" value="Homeodomain-like"/>
    <property type="match status" value="2"/>
</dbReference>
<dbReference type="PANTHER" id="PTHR40055:SF1">
    <property type="entry name" value="TRANSCRIPTIONAL REGULATOR YGIV-RELATED"/>
    <property type="match status" value="1"/>
</dbReference>
<dbReference type="InterPro" id="IPR010499">
    <property type="entry name" value="AraC_E-bd"/>
</dbReference>
<accession>A0ABT9T071</accession>
<organism evidence="5 6">
    <name type="scientific">Luteibacter jiangsuensis</name>
    <dbReference type="NCBI Taxonomy" id="637577"/>
    <lineage>
        <taxon>Bacteria</taxon>
        <taxon>Pseudomonadati</taxon>
        <taxon>Pseudomonadota</taxon>
        <taxon>Gammaproteobacteria</taxon>
        <taxon>Lysobacterales</taxon>
        <taxon>Rhodanobacteraceae</taxon>
        <taxon>Luteibacter</taxon>
    </lineage>
</organism>
<dbReference type="Gene3D" id="3.20.80.10">
    <property type="entry name" value="Regulatory factor, effector binding domain"/>
    <property type="match status" value="1"/>
</dbReference>
<evidence type="ECO:0000256" key="1">
    <source>
        <dbReference type="ARBA" id="ARBA00023015"/>
    </source>
</evidence>
<dbReference type="Gene3D" id="1.10.10.60">
    <property type="entry name" value="Homeodomain-like"/>
    <property type="match status" value="2"/>
</dbReference>
<dbReference type="Pfam" id="PF06445">
    <property type="entry name" value="GyrI-like"/>
    <property type="match status" value="1"/>
</dbReference>
<feature type="domain" description="HTH araC/xylS-type" evidence="4">
    <location>
        <begin position="14"/>
        <end position="112"/>
    </location>
</feature>
<evidence type="ECO:0000256" key="2">
    <source>
        <dbReference type="ARBA" id="ARBA00023125"/>
    </source>
</evidence>
<dbReference type="PANTHER" id="PTHR40055">
    <property type="entry name" value="TRANSCRIPTIONAL REGULATOR YGIV-RELATED"/>
    <property type="match status" value="1"/>
</dbReference>
<gene>
    <name evidence="5" type="ORF">J2T07_002871</name>
</gene>
<proteinExistence type="predicted"/>
<dbReference type="InterPro" id="IPR050908">
    <property type="entry name" value="SmbC-like"/>
</dbReference>
<dbReference type="RefSeq" id="WP_306850770.1">
    <property type="nucleotide sequence ID" value="NZ_JAUSSK010000004.1"/>
</dbReference>
<keyword evidence="2" id="KW-0238">DNA-binding</keyword>
<keyword evidence="3" id="KW-0804">Transcription</keyword>
<sequence length="278" mass="30168">MTDLAQERWFERMAAAAALLTGRLDVPPSLEELAAAAHVSPFHFHRIWRGLTGEAVGATIARLRIEASQQKLRAAGGSVTSVAMETGFATPQAFARAFRRLTGTTPSNFARGEPVSARSLPDSDVRIVLREPVEIVVLRRVGADYVAMNKAYGQLWAWAESEGLLENLQGIYGVAVDDAASVTEGESRYEACLALHADAPPPFLNSTLRGGRYASLTHQGSYDGLPAAEAWLMGHWLAGSSYEPADAPLVHHFLNDPDATPEAEWLTEVLLPLRDETH</sequence>
<dbReference type="SUPFAM" id="SSF55136">
    <property type="entry name" value="Probable bacterial effector-binding domain"/>
    <property type="match status" value="1"/>
</dbReference>
<dbReference type="EMBL" id="JAUSSK010000004">
    <property type="protein sequence ID" value="MDQ0010665.1"/>
    <property type="molecule type" value="Genomic_DNA"/>
</dbReference>
<dbReference type="InterPro" id="IPR029442">
    <property type="entry name" value="GyrI-like"/>
</dbReference>
<dbReference type="InterPro" id="IPR020449">
    <property type="entry name" value="Tscrpt_reg_AraC-type_HTH"/>
</dbReference>
<keyword evidence="1" id="KW-0805">Transcription regulation</keyword>
<dbReference type="Proteomes" id="UP001237737">
    <property type="component" value="Unassembled WGS sequence"/>
</dbReference>
<protein>
    <submittedName>
        <fullName evidence="5">AraC family transcriptional regulator</fullName>
    </submittedName>
</protein>